<comment type="caution">
    <text evidence="1">The sequence shown here is derived from an EMBL/GenBank/DDBJ whole genome shotgun (WGS) entry which is preliminary data.</text>
</comment>
<reference evidence="1 2" key="1">
    <citation type="journal article" date="2021" name="Nat. Plants">
        <title>The Taxus genome provides insights into paclitaxel biosynthesis.</title>
        <authorList>
            <person name="Xiong X."/>
            <person name="Gou J."/>
            <person name="Liao Q."/>
            <person name="Li Y."/>
            <person name="Zhou Q."/>
            <person name="Bi G."/>
            <person name="Li C."/>
            <person name="Du R."/>
            <person name="Wang X."/>
            <person name="Sun T."/>
            <person name="Guo L."/>
            <person name="Liang H."/>
            <person name="Lu P."/>
            <person name="Wu Y."/>
            <person name="Zhang Z."/>
            <person name="Ro D.K."/>
            <person name="Shang Y."/>
            <person name="Huang S."/>
            <person name="Yan J."/>
        </authorList>
    </citation>
    <scope>NUCLEOTIDE SEQUENCE [LARGE SCALE GENOMIC DNA]</scope>
    <source>
        <strain evidence="1">Ta-2019</strain>
    </source>
</reference>
<evidence type="ECO:0000313" key="2">
    <source>
        <dbReference type="Proteomes" id="UP000824469"/>
    </source>
</evidence>
<feature type="non-terminal residue" evidence="1">
    <location>
        <position position="1"/>
    </location>
</feature>
<feature type="non-terminal residue" evidence="1">
    <location>
        <position position="82"/>
    </location>
</feature>
<sequence>DNTPICFTAYMDDKHFTHVLASRGTESIGAAVSDQMMTVLQWQGLDRLTISVWVPVESRCGHYSTSGAALLSTLHGEHDEYM</sequence>
<dbReference type="Proteomes" id="UP000824469">
    <property type="component" value="Unassembled WGS sequence"/>
</dbReference>
<gene>
    <name evidence="1" type="ORF">KI387_008996</name>
</gene>
<proteinExistence type="predicted"/>
<accession>A0AA38CRZ6</accession>
<organism evidence="1 2">
    <name type="scientific">Taxus chinensis</name>
    <name type="common">Chinese yew</name>
    <name type="synonym">Taxus wallichiana var. chinensis</name>
    <dbReference type="NCBI Taxonomy" id="29808"/>
    <lineage>
        <taxon>Eukaryota</taxon>
        <taxon>Viridiplantae</taxon>
        <taxon>Streptophyta</taxon>
        <taxon>Embryophyta</taxon>
        <taxon>Tracheophyta</taxon>
        <taxon>Spermatophyta</taxon>
        <taxon>Pinopsida</taxon>
        <taxon>Pinidae</taxon>
        <taxon>Conifers II</taxon>
        <taxon>Cupressales</taxon>
        <taxon>Taxaceae</taxon>
        <taxon>Taxus</taxon>
    </lineage>
</organism>
<keyword evidence="2" id="KW-1185">Reference proteome</keyword>
<name>A0AA38CRZ6_TAXCH</name>
<dbReference type="EMBL" id="JAHRHJ020000008">
    <property type="protein sequence ID" value="KAH9304592.1"/>
    <property type="molecule type" value="Genomic_DNA"/>
</dbReference>
<protein>
    <submittedName>
        <fullName evidence="1">Uncharacterized protein</fullName>
    </submittedName>
</protein>
<evidence type="ECO:0000313" key="1">
    <source>
        <dbReference type="EMBL" id="KAH9304592.1"/>
    </source>
</evidence>
<dbReference type="AlphaFoldDB" id="A0AA38CRZ6"/>